<proteinExistence type="predicted"/>
<feature type="transmembrane region" description="Helical" evidence="1">
    <location>
        <begin position="25"/>
        <end position="46"/>
    </location>
</feature>
<dbReference type="EMBL" id="DF968309">
    <property type="protein sequence ID" value="GAP49693.1"/>
    <property type="molecule type" value="Genomic_DNA"/>
</dbReference>
<dbReference type="RefSeq" id="WP_059419710.1">
    <property type="nucleotide sequence ID" value="NZ_DF968309.1"/>
</dbReference>
<keyword evidence="1" id="KW-0812">Transmembrane</keyword>
<evidence type="ECO:0000313" key="3">
    <source>
        <dbReference type="Proteomes" id="UP000053859"/>
    </source>
</evidence>
<evidence type="ECO:0000313" key="2">
    <source>
        <dbReference type="EMBL" id="GAP49693.1"/>
    </source>
</evidence>
<feature type="transmembrane region" description="Helical" evidence="1">
    <location>
        <begin position="231"/>
        <end position="250"/>
    </location>
</feature>
<organism evidence="2 3">
    <name type="scientific">Streptomyces azureus</name>
    <dbReference type="NCBI Taxonomy" id="146537"/>
    <lineage>
        <taxon>Bacteria</taxon>
        <taxon>Bacillati</taxon>
        <taxon>Actinomycetota</taxon>
        <taxon>Actinomycetes</taxon>
        <taxon>Kitasatosporales</taxon>
        <taxon>Streptomycetaceae</taxon>
        <taxon>Streptomyces</taxon>
    </lineage>
</organism>
<keyword evidence="3" id="KW-1185">Reference proteome</keyword>
<gene>
    <name evidence="2" type="ORF">SAZU_4556</name>
</gene>
<dbReference type="OrthoDB" id="5244396at2"/>
<reference evidence="2" key="1">
    <citation type="journal article" date="2015" name="Genome Announc.">
        <title>Draft Genome Sequence of Thiostrepton-Producing Streptomyces azureus ATCC 14921.</title>
        <authorList>
            <person name="Sakihara K."/>
            <person name="Maeda J."/>
            <person name="Tashiro K."/>
            <person name="Fujino Y."/>
            <person name="Kuhara S."/>
            <person name="Ohshima T."/>
            <person name="Ogata S."/>
            <person name="Doi K."/>
        </authorList>
    </citation>
    <scope>NUCLEOTIDE SEQUENCE [LARGE SCALE GENOMIC DNA]</scope>
    <source>
        <strain evidence="2">ATCC14921</strain>
    </source>
</reference>
<name>A0A0K8PPM4_STRAJ</name>
<keyword evidence="1" id="KW-0472">Membrane</keyword>
<feature type="transmembrane region" description="Helical" evidence="1">
    <location>
        <begin position="66"/>
        <end position="89"/>
    </location>
</feature>
<evidence type="ECO:0000256" key="1">
    <source>
        <dbReference type="SAM" id="Phobius"/>
    </source>
</evidence>
<feature type="transmembrane region" description="Helical" evidence="1">
    <location>
        <begin position="184"/>
        <end position="202"/>
    </location>
</feature>
<dbReference type="Proteomes" id="UP000053859">
    <property type="component" value="Unassembled WGS sequence"/>
</dbReference>
<sequence length="260" mass="27048">MSESTVLRRRVRHQMSAELLKARSGFALPTMLVVNTVLITASQLGGLGEKLSTATRGPQPASLAEVSHTVVGLGFAGTLFAMLFGAVLVTNEYRSGAIGRSVLHAPSRTVLLAVKLGTATIGGLIFGIASAGGALVVAWLAFRAHDVSLVMDSRTWTISGAIVLVCVFAGPWGAAIGFLLRSQVLAIVVLMVWTTTAETLVLKSFPSVGRFLPGGAQDAVLGDPAFPDRLAAPYGVLLLLAWGAAAALAAQQAFTRRDLV</sequence>
<evidence type="ECO:0008006" key="4">
    <source>
        <dbReference type="Google" id="ProtNLM"/>
    </source>
</evidence>
<feature type="transmembrane region" description="Helical" evidence="1">
    <location>
        <begin position="110"/>
        <end position="142"/>
    </location>
</feature>
<dbReference type="AlphaFoldDB" id="A0A0K8PPM4"/>
<protein>
    <recommendedName>
        <fullName evidence="4">ABC transporter permease</fullName>
    </recommendedName>
</protein>
<accession>A0A0K8PPM4</accession>
<dbReference type="PATRIC" id="fig|146537.3.peg.4789"/>
<keyword evidence="1" id="KW-1133">Transmembrane helix</keyword>
<feature type="transmembrane region" description="Helical" evidence="1">
    <location>
        <begin position="154"/>
        <end position="172"/>
    </location>
</feature>